<accession>A0A841H1X1</accession>
<protein>
    <submittedName>
        <fullName evidence="2">Uncharacterized protein</fullName>
    </submittedName>
</protein>
<comment type="caution">
    <text evidence="2">The sequence shown here is derived from an EMBL/GenBank/DDBJ whole genome shotgun (WGS) entry which is preliminary data.</text>
</comment>
<evidence type="ECO:0000256" key="1">
    <source>
        <dbReference type="SAM" id="SignalP"/>
    </source>
</evidence>
<keyword evidence="1" id="KW-0732">Signal</keyword>
<feature type="signal peptide" evidence="1">
    <location>
        <begin position="1"/>
        <end position="25"/>
    </location>
</feature>
<sequence>MNKTAAFLTALTSLLLVLSASPAEARTGVDLTPPDSAAVTVALVDELDGGSAVTAVIVRRPGSGDVILLRRSTASGSRLASAIAMLMLQRTSAPPVTRETRIQIQGAGVPAAWRANWLPRLENLVARLRRADARLIPGIGTVPAENLSLPPAAARS</sequence>
<gene>
    <name evidence="2" type="ORF">HNQ61_003539</name>
</gene>
<reference evidence="2 3" key="1">
    <citation type="submission" date="2020-08" db="EMBL/GenBank/DDBJ databases">
        <title>Genomic Encyclopedia of Type Strains, Phase IV (KMG-IV): sequencing the most valuable type-strain genomes for metagenomic binning, comparative biology and taxonomic classification.</title>
        <authorList>
            <person name="Goeker M."/>
        </authorList>
    </citation>
    <scope>NUCLEOTIDE SEQUENCE [LARGE SCALE GENOMIC DNA]</scope>
    <source>
        <strain evidence="2 3">DSM 29007</strain>
    </source>
</reference>
<evidence type="ECO:0000313" key="2">
    <source>
        <dbReference type="EMBL" id="MBB6071879.1"/>
    </source>
</evidence>
<dbReference type="RefSeq" id="WP_170035327.1">
    <property type="nucleotide sequence ID" value="NZ_JABDTL010000001.1"/>
</dbReference>
<dbReference type="EMBL" id="JACHIA010000011">
    <property type="protein sequence ID" value="MBB6071879.1"/>
    <property type="molecule type" value="Genomic_DNA"/>
</dbReference>
<feature type="chain" id="PRO_5032622307" evidence="1">
    <location>
        <begin position="26"/>
        <end position="156"/>
    </location>
</feature>
<proteinExistence type="predicted"/>
<evidence type="ECO:0000313" key="3">
    <source>
        <dbReference type="Proteomes" id="UP000582837"/>
    </source>
</evidence>
<dbReference type="AlphaFoldDB" id="A0A841H1X1"/>
<dbReference type="Proteomes" id="UP000582837">
    <property type="component" value="Unassembled WGS sequence"/>
</dbReference>
<organism evidence="2 3">
    <name type="scientific">Longimicrobium terrae</name>
    <dbReference type="NCBI Taxonomy" id="1639882"/>
    <lineage>
        <taxon>Bacteria</taxon>
        <taxon>Pseudomonadati</taxon>
        <taxon>Gemmatimonadota</taxon>
        <taxon>Longimicrobiia</taxon>
        <taxon>Longimicrobiales</taxon>
        <taxon>Longimicrobiaceae</taxon>
        <taxon>Longimicrobium</taxon>
    </lineage>
</organism>
<keyword evidence="3" id="KW-1185">Reference proteome</keyword>
<name>A0A841H1X1_9BACT</name>